<dbReference type="AlphaFoldDB" id="A0A939HNB3"/>
<dbReference type="InterPro" id="IPR025504">
    <property type="entry name" value="GLUCM_C"/>
</dbReference>
<protein>
    <submittedName>
        <fullName evidence="2">DUF4392 domain-containing protein</fullName>
    </submittedName>
</protein>
<dbReference type="RefSeq" id="WP_207846081.1">
    <property type="nucleotide sequence ID" value="NZ_JAFVMH010000004.1"/>
</dbReference>
<dbReference type="PANTHER" id="PTHR32022">
    <property type="entry name" value="D-GLUTAMATE CYCLASE, MITOCHONDRIAL"/>
    <property type="match status" value="1"/>
</dbReference>
<dbReference type="Pfam" id="PF14336">
    <property type="entry name" value="GLUCM-like_C"/>
    <property type="match status" value="1"/>
</dbReference>
<dbReference type="EMBL" id="JAFVMH010000004">
    <property type="protein sequence ID" value="MBO1325416.1"/>
    <property type="molecule type" value="Genomic_DNA"/>
</dbReference>
<evidence type="ECO:0000259" key="1">
    <source>
        <dbReference type="Pfam" id="PF14336"/>
    </source>
</evidence>
<dbReference type="Proteomes" id="UP000664073">
    <property type="component" value="Unassembled WGS sequence"/>
</dbReference>
<name>A0A939HNB3_9PROT</name>
<reference evidence="2" key="1">
    <citation type="submission" date="2021-03" db="EMBL/GenBank/DDBJ databases">
        <title>The complete genome sequence of Acetobacter sp. TBRC 12339.</title>
        <authorList>
            <person name="Charoenyingcharoen P."/>
            <person name="Yukphan P."/>
        </authorList>
    </citation>
    <scope>NUCLEOTIDE SEQUENCE</scope>
    <source>
        <strain evidence="2">TBRC 12339</strain>
    </source>
</reference>
<organism evidence="2 3">
    <name type="scientific">Acetobacter garciniae</name>
    <dbReference type="NCBI Taxonomy" id="2817435"/>
    <lineage>
        <taxon>Bacteria</taxon>
        <taxon>Pseudomonadati</taxon>
        <taxon>Pseudomonadota</taxon>
        <taxon>Alphaproteobacteria</taxon>
        <taxon>Acetobacterales</taxon>
        <taxon>Acetobacteraceae</taxon>
        <taxon>Acetobacter</taxon>
    </lineage>
</organism>
<gene>
    <name evidence="2" type="ORF">J2D77_09675</name>
</gene>
<comment type="caution">
    <text evidence="2">The sequence shown here is derived from an EMBL/GenBank/DDBJ whole genome shotgun (WGS) entry which is preliminary data.</text>
</comment>
<evidence type="ECO:0000313" key="2">
    <source>
        <dbReference type="EMBL" id="MBO1325416.1"/>
    </source>
</evidence>
<dbReference type="Gene3D" id="3.90.1640.20">
    <property type="entry name" value="TON_0340"/>
    <property type="match status" value="1"/>
</dbReference>
<evidence type="ECO:0000313" key="3">
    <source>
        <dbReference type="Proteomes" id="UP000664073"/>
    </source>
</evidence>
<proteinExistence type="predicted"/>
<sequence>MLEKNSFLYKRLSKLIDDFMVLDYTGVGSIGLIYEAQQKHQPGPMCMKAAETVVEQLAARTGPVLIATGFPEGGGVPETDGPVGAAFIARAIFLGLSRESVIVVDEDWKGMMYATCRGAGLAPLPLPADGKIVPTPYLRPVYVATVPKDKAGSDAVCDDLLTRLEPSLLISIERPGCNDQGLYHGLGGRPLDGLVADLDYLFAQARRKGLVSIGIGDGGNELGMGVIAEDLKAVIAKARDCGIAGRGGVAASTATDILLVANVSNWGATGLVAALSCLLENQAVFHDAELEVRCIEACVAHGGVDGMFMGSEPATDGIAAEEWRGLVHTLRMSLRRHLGMTINWQGQSGDWRQIRA</sequence>
<accession>A0A939HNB3</accession>
<dbReference type="PANTHER" id="PTHR32022:SF10">
    <property type="entry name" value="D-GLUTAMATE CYCLASE, MITOCHONDRIAL"/>
    <property type="match status" value="1"/>
</dbReference>
<feature type="domain" description="D-glutamate cyclase-like C-terminal" evidence="1">
    <location>
        <begin position="50"/>
        <end position="331"/>
    </location>
</feature>
<keyword evidence="3" id="KW-1185">Reference proteome</keyword>